<reference evidence="1 2" key="1">
    <citation type="submission" date="2023-10" db="EMBL/GenBank/DDBJ databases">
        <title>Surface-active antibiotics is a multifunctional adaptation for post-fire microbes.</title>
        <authorList>
            <person name="Liu M.D."/>
            <person name="Du Y."/>
            <person name="Koupaei S.K."/>
            <person name="Kim N.R."/>
            <person name="Zhang W."/>
            <person name="Traxler M.F."/>
        </authorList>
    </citation>
    <scope>NUCLEOTIDE SEQUENCE [LARGE SCALE GENOMIC DNA]</scope>
    <source>
        <strain evidence="1 2">F3</strain>
    </source>
</reference>
<organism evidence="1 2">
    <name type="scientific">Paraburkholderia kirstenboschensis</name>
    <dbReference type="NCBI Taxonomy" id="1245436"/>
    <lineage>
        <taxon>Bacteria</taxon>
        <taxon>Pseudomonadati</taxon>
        <taxon>Pseudomonadota</taxon>
        <taxon>Betaproteobacteria</taxon>
        <taxon>Burkholderiales</taxon>
        <taxon>Burkholderiaceae</taxon>
        <taxon>Paraburkholderia</taxon>
    </lineage>
</organism>
<evidence type="ECO:0008006" key="3">
    <source>
        <dbReference type="Google" id="ProtNLM"/>
    </source>
</evidence>
<protein>
    <recommendedName>
        <fullName evidence="3">Dirigent protein</fullName>
    </recommendedName>
</protein>
<keyword evidence="2" id="KW-1185">Reference proteome</keyword>
<sequence length="84" mass="8881">MISLGQLDSSSRSAATGLQIMTSDFLQRPSSAHIHTVVYRSHGVIDNGGGGGTTRAAGTSYLIKNRNHPSYADPRFGIFSVEAS</sequence>
<gene>
    <name evidence="1" type="ORF">RW095_36465</name>
</gene>
<accession>A0ABZ0EPI3</accession>
<proteinExistence type="predicted"/>
<dbReference type="Proteomes" id="UP001302652">
    <property type="component" value="Chromosome 1"/>
</dbReference>
<dbReference type="EMBL" id="CP136513">
    <property type="protein sequence ID" value="WOD18257.1"/>
    <property type="molecule type" value="Genomic_DNA"/>
</dbReference>
<dbReference type="RefSeq" id="WP_317020577.1">
    <property type="nucleotide sequence ID" value="NZ_CP136513.1"/>
</dbReference>
<evidence type="ECO:0000313" key="1">
    <source>
        <dbReference type="EMBL" id="WOD18257.1"/>
    </source>
</evidence>
<evidence type="ECO:0000313" key="2">
    <source>
        <dbReference type="Proteomes" id="UP001302652"/>
    </source>
</evidence>
<name>A0ABZ0EPI3_9BURK</name>